<name>A0A9P4P3C0_9PEZI</name>
<reference evidence="1" key="1">
    <citation type="journal article" date="2020" name="Stud. Mycol.">
        <title>101 Dothideomycetes genomes: a test case for predicting lifestyles and emergence of pathogens.</title>
        <authorList>
            <person name="Haridas S."/>
            <person name="Albert R."/>
            <person name="Binder M."/>
            <person name="Bloem J."/>
            <person name="Labutti K."/>
            <person name="Salamov A."/>
            <person name="Andreopoulos B."/>
            <person name="Baker S."/>
            <person name="Barry K."/>
            <person name="Bills G."/>
            <person name="Bluhm B."/>
            <person name="Cannon C."/>
            <person name="Castanera R."/>
            <person name="Culley D."/>
            <person name="Daum C."/>
            <person name="Ezra D."/>
            <person name="Gonzalez J."/>
            <person name="Henrissat B."/>
            <person name="Kuo A."/>
            <person name="Liang C."/>
            <person name="Lipzen A."/>
            <person name="Lutzoni F."/>
            <person name="Magnuson J."/>
            <person name="Mondo S."/>
            <person name="Nolan M."/>
            <person name="Ohm R."/>
            <person name="Pangilinan J."/>
            <person name="Park H.-J."/>
            <person name="Ramirez L."/>
            <person name="Alfaro M."/>
            <person name="Sun H."/>
            <person name="Tritt A."/>
            <person name="Yoshinaga Y."/>
            <person name="Zwiers L.-H."/>
            <person name="Turgeon B."/>
            <person name="Goodwin S."/>
            <person name="Spatafora J."/>
            <person name="Crous P."/>
            <person name="Grigoriev I."/>
        </authorList>
    </citation>
    <scope>NUCLEOTIDE SEQUENCE</scope>
    <source>
        <strain evidence="1">CBS 130266</strain>
    </source>
</reference>
<evidence type="ECO:0000313" key="1">
    <source>
        <dbReference type="EMBL" id="KAF2436467.1"/>
    </source>
</evidence>
<accession>A0A9P4P3C0</accession>
<dbReference type="EMBL" id="MU007010">
    <property type="protein sequence ID" value="KAF2436467.1"/>
    <property type="molecule type" value="Genomic_DNA"/>
</dbReference>
<dbReference type="Proteomes" id="UP000800235">
    <property type="component" value="Unassembled WGS sequence"/>
</dbReference>
<evidence type="ECO:0000313" key="2">
    <source>
        <dbReference type="Proteomes" id="UP000800235"/>
    </source>
</evidence>
<dbReference type="PANTHER" id="PTHR36847">
    <property type="entry name" value="AMIDOLIGASE ENZYME"/>
    <property type="match status" value="1"/>
</dbReference>
<sequence length="444" mass="50051">MSSSPQLSFGIEIEAIVAFHESKLQEHLSLHFPTATIVKSLDSAQTTGLRQIVYPQLPYNSWALANAEKNNMTVKPTIHHEVGPVRAYRDEPLHIVKELLSSTSCAKDINIHNPEDHSKPTDYSKWILTSDHSLTSLDPIAKQTALASKVTAATEAANWDTYGIELVSPPFISITQAQEQISSIVNTINTPNTTFLTTNNSCGLHVHIGLPSGECLPLKALQHLAYMLIVYEDEISRLHPHHRRQRSKEIYTNRENLYAEAPEPVPRTILDHLTGAPVTKNFTPTYDSLAKIRNSLLTEVSAAVNPLDSLQFRMGKSRGRIVNFAYINRKSGPCTIGFRQHAASTDAVEITHWVDFCIKLVQLALRYANEDGKCKVSDWDNRIDIEDSFEEMGLCGERRDYYRGKMEEYRVGDTEPIPYWQEEEVYVCEEEDEMVDSAGEDCFS</sequence>
<dbReference type="OrthoDB" id="412402at2759"/>
<dbReference type="InterPro" id="IPR022025">
    <property type="entry name" value="Amidoligase_2"/>
</dbReference>
<evidence type="ECO:0008006" key="3">
    <source>
        <dbReference type="Google" id="ProtNLM"/>
    </source>
</evidence>
<proteinExistence type="predicted"/>
<organism evidence="1 2">
    <name type="scientific">Tothia fuscella</name>
    <dbReference type="NCBI Taxonomy" id="1048955"/>
    <lineage>
        <taxon>Eukaryota</taxon>
        <taxon>Fungi</taxon>
        <taxon>Dikarya</taxon>
        <taxon>Ascomycota</taxon>
        <taxon>Pezizomycotina</taxon>
        <taxon>Dothideomycetes</taxon>
        <taxon>Pleosporomycetidae</taxon>
        <taxon>Venturiales</taxon>
        <taxon>Cylindrosympodiaceae</taxon>
        <taxon>Tothia</taxon>
    </lineage>
</organism>
<comment type="caution">
    <text evidence="1">The sequence shown here is derived from an EMBL/GenBank/DDBJ whole genome shotgun (WGS) entry which is preliminary data.</text>
</comment>
<dbReference type="AlphaFoldDB" id="A0A9P4P3C0"/>
<dbReference type="Pfam" id="PF12224">
    <property type="entry name" value="Amidoligase_2"/>
    <property type="match status" value="1"/>
</dbReference>
<dbReference type="PANTHER" id="PTHR36847:SF1">
    <property type="entry name" value="AMIDOLIGASE ENZYME"/>
    <property type="match status" value="1"/>
</dbReference>
<keyword evidence="2" id="KW-1185">Reference proteome</keyword>
<gene>
    <name evidence="1" type="ORF">EJ08DRAFT_655460</name>
</gene>
<protein>
    <recommendedName>
        <fullName evidence="3">Amidoligase enzyme protein</fullName>
    </recommendedName>
</protein>